<accession>A0A384J9X1</accession>
<dbReference type="RefSeq" id="XP_001552778.2">
    <property type="nucleotide sequence ID" value="XM_001552728.2"/>
</dbReference>
<dbReference type="OrthoDB" id="3526483at2759"/>
<dbReference type="AlphaFoldDB" id="A0A384J9X1"/>
<evidence type="ECO:0000313" key="2">
    <source>
        <dbReference type="EMBL" id="ATZ47227.1"/>
    </source>
</evidence>
<proteinExistence type="predicted"/>
<keyword evidence="3" id="KW-1185">Reference proteome</keyword>
<sequence length="256" mass="29228">MPIKPFFPFNQDHPSFPAEMRSCQKNFSSREAAIGAIPILQDYRMNHREIFEKGCRKAFSGFFRYGSKDFCLVENMNPGLLPDFFFEIRHSTNPSEYADITAATRGIRNSTKFFFVSCNYHDPEHVIVRTYAKLRNFDWDNQSQIDDLNLFRIAAITEGCGIIAFTEDGKILLPPPETKSTVEVTPEEQSSKKRKAFNFVESSFNDMQNDTSVSNSSEAQSNVAAQDLQAHPSAPPSQPTTSISQVDEWIRFAYYR</sequence>
<evidence type="ECO:0000313" key="3">
    <source>
        <dbReference type="Proteomes" id="UP000001798"/>
    </source>
</evidence>
<dbReference type="GeneID" id="5433303"/>
<organism evidence="2 3">
    <name type="scientific">Botryotinia fuckeliana (strain B05.10)</name>
    <name type="common">Noble rot fungus</name>
    <name type="synonym">Botrytis cinerea</name>
    <dbReference type="NCBI Taxonomy" id="332648"/>
    <lineage>
        <taxon>Eukaryota</taxon>
        <taxon>Fungi</taxon>
        <taxon>Dikarya</taxon>
        <taxon>Ascomycota</taxon>
        <taxon>Pezizomycotina</taxon>
        <taxon>Leotiomycetes</taxon>
        <taxon>Helotiales</taxon>
        <taxon>Sclerotiniaceae</taxon>
        <taxon>Botrytis</taxon>
    </lineage>
</organism>
<dbReference type="VEuPathDB" id="FungiDB:Bcin02g05280"/>
<dbReference type="EMBL" id="CP009806">
    <property type="protein sequence ID" value="ATZ47227.1"/>
    <property type="molecule type" value="Genomic_DNA"/>
</dbReference>
<feature type="compositionally biased region" description="Polar residues" evidence="1">
    <location>
        <begin position="208"/>
        <end position="224"/>
    </location>
</feature>
<name>A0A384J9X1_BOTFB</name>
<reference evidence="2 3" key="1">
    <citation type="journal article" date="2011" name="PLoS Genet.">
        <title>Genomic analysis of the necrotrophic fungal pathogens Sclerotinia sclerotiorum and Botrytis cinerea.</title>
        <authorList>
            <person name="Amselem J."/>
            <person name="Cuomo C.A."/>
            <person name="van Kan J.A."/>
            <person name="Viaud M."/>
            <person name="Benito E.P."/>
            <person name="Couloux A."/>
            <person name="Coutinho P.M."/>
            <person name="de Vries R.P."/>
            <person name="Dyer P.S."/>
            <person name="Fillinger S."/>
            <person name="Fournier E."/>
            <person name="Gout L."/>
            <person name="Hahn M."/>
            <person name="Kohn L."/>
            <person name="Lapalu N."/>
            <person name="Plummer K.M."/>
            <person name="Pradier J.M."/>
            <person name="Quevillon E."/>
            <person name="Sharon A."/>
            <person name="Simon A."/>
            <person name="ten Have A."/>
            <person name="Tudzynski B."/>
            <person name="Tudzynski P."/>
            <person name="Wincker P."/>
            <person name="Andrew M."/>
            <person name="Anthouard V."/>
            <person name="Beever R.E."/>
            <person name="Beffa R."/>
            <person name="Benoit I."/>
            <person name="Bouzid O."/>
            <person name="Brault B."/>
            <person name="Chen Z."/>
            <person name="Choquer M."/>
            <person name="Collemare J."/>
            <person name="Cotton P."/>
            <person name="Danchin E.G."/>
            <person name="Da Silva C."/>
            <person name="Gautier A."/>
            <person name="Giraud C."/>
            <person name="Giraud T."/>
            <person name="Gonzalez C."/>
            <person name="Grossetete S."/>
            <person name="Guldener U."/>
            <person name="Henrissat B."/>
            <person name="Howlett B.J."/>
            <person name="Kodira C."/>
            <person name="Kretschmer M."/>
            <person name="Lappartient A."/>
            <person name="Leroch M."/>
            <person name="Levis C."/>
            <person name="Mauceli E."/>
            <person name="Neuveglise C."/>
            <person name="Oeser B."/>
            <person name="Pearson M."/>
            <person name="Poulain J."/>
            <person name="Poussereau N."/>
            <person name="Quesneville H."/>
            <person name="Rascle C."/>
            <person name="Schumacher J."/>
            <person name="Segurens B."/>
            <person name="Sexton A."/>
            <person name="Silva E."/>
            <person name="Sirven C."/>
            <person name="Soanes D.M."/>
            <person name="Talbot N.J."/>
            <person name="Templeton M."/>
            <person name="Yandava C."/>
            <person name="Yarden O."/>
            <person name="Zeng Q."/>
            <person name="Rollins J.A."/>
            <person name="Lebrun M.H."/>
            <person name="Dickman M."/>
        </authorList>
    </citation>
    <scope>NUCLEOTIDE SEQUENCE [LARGE SCALE GENOMIC DNA]</scope>
    <source>
        <strain evidence="2 3">B05.10</strain>
    </source>
</reference>
<reference evidence="2 3" key="2">
    <citation type="journal article" date="2012" name="Eukaryot. Cell">
        <title>Genome update of Botrytis cinerea strains B05.10 and T4.</title>
        <authorList>
            <person name="Staats M."/>
            <person name="van Kan J.A."/>
        </authorList>
    </citation>
    <scope>NUCLEOTIDE SEQUENCE [LARGE SCALE GENOMIC DNA]</scope>
    <source>
        <strain evidence="2 3">B05.10</strain>
    </source>
</reference>
<gene>
    <name evidence="2" type="ORF">BCIN_02g05280</name>
</gene>
<dbReference type="KEGG" id="bfu:BCIN_02g05280"/>
<protein>
    <submittedName>
        <fullName evidence="2">Uncharacterized protein</fullName>
    </submittedName>
</protein>
<evidence type="ECO:0000256" key="1">
    <source>
        <dbReference type="SAM" id="MobiDB-lite"/>
    </source>
</evidence>
<reference evidence="2 3" key="3">
    <citation type="journal article" date="2017" name="Mol. Plant Pathol.">
        <title>A gapless genome sequence of the fungus Botrytis cinerea.</title>
        <authorList>
            <person name="Van Kan J.A."/>
            <person name="Stassen J.H."/>
            <person name="Mosbach A."/>
            <person name="Van Der Lee T.A."/>
            <person name="Faino L."/>
            <person name="Farmer A.D."/>
            <person name="Papasotiriou D.G."/>
            <person name="Zhou S."/>
            <person name="Seidl M.F."/>
            <person name="Cottam E."/>
            <person name="Edel D."/>
            <person name="Hahn M."/>
            <person name="Schwartz D.C."/>
            <person name="Dietrich R.A."/>
            <person name="Widdison S."/>
            <person name="Scalliet G."/>
        </authorList>
    </citation>
    <scope>NUCLEOTIDE SEQUENCE [LARGE SCALE GENOMIC DNA]</scope>
    <source>
        <strain evidence="2 3">B05.10</strain>
    </source>
</reference>
<feature type="region of interest" description="Disordered" evidence="1">
    <location>
        <begin position="208"/>
        <end position="242"/>
    </location>
</feature>
<dbReference type="Proteomes" id="UP000001798">
    <property type="component" value="Chromosome 2"/>
</dbReference>